<dbReference type="PROSITE" id="PS51626">
    <property type="entry name" value="SAM_MT_TRM1"/>
    <property type="match status" value="1"/>
</dbReference>
<evidence type="ECO:0000256" key="5">
    <source>
        <dbReference type="ARBA" id="ARBA00022694"/>
    </source>
</evidence>
<protein>
    <recommendedName>
        <fullName evidence="7">tRNA (guanine(26)-N(2))-dimethyltransferase</fullName>
        <ecNumber evidence="7">2.1.1.216</ecNumber>
    </recommendedName>
</protein>
<evidence type="ECO:0000256" key="4">
    <source>
        <dbReference type="ARBA" id="ARBA00022691"/>
    </source>
</evidence>
<keyword evidence="6 8" id="KW-0694">RNA-binding</keyword>
<sequence>MLPAFFNPLAAVTRDFAVLFYATRASKSGLRLLDVLSGIGARGVRVANESGSNIEVHLNDANSAAAEVALRNCELNGLTDRCTVTKDDANVLMYSAPRRGIKFDAIDVDPFGSPVPFADAALSTVRLGGVVTLTATDLSALTGRSQAAGRRKYGVSLWRTDFSREVAARALAGYSVMRAASRERGARPLFAHVDSQYARVYLEVEGSARAADESLERIGYLEYCPRCLYRGVSASGQGDPRVCPMCGGELRELGPLWLGDILDREHVEGMLRAADERGWAARSRILRRMLQEVGMPPYYYSLDRVADSLGICVPRMDALLEALTSKGYKAVRSGMHELGIRTDAPHKVVIEEMRRLSSC</sequence>
<dbReference type="EMBL" id="AP018732">
    <property type="protein sequence ID" value="BBE41553.1"/>
    <property type="molecule type" value="Genomic_DNA"/>
</dbReference>
<evidence type="ECO:0000256" key="7">
    <source>
        <dbReference type="ARBA" id="ARBA00039099"/>
    </source>
</evidence>
<dbReference type="SUPFAM" id="SSF53335">
    <property type="entry name" value="S-adenosyl-L-methionine-dependent methyltransferases"/>
    <property type="match status" value="1"/>
</dbReference>
<dbReference type="Gene3D" id="3.30.56.70">
    <property type="entry name" value="N2,N2-dimethylguanosine tRNA methyltransferase, C-terminal domain"/>
    <property type="match status" value="1"/>
</dbReference>
<dbReference type="GO" id="GO:0160104">
    <property type="term" value="F:tRNA (guanine(26)-N2)-dimethyltransferase activity"/>
    <property type="evidence" value="ECO:0007669"/>
    <property type="project" value="UniProtKB-EC"/>
</dbReference>
<dbReference type="KEGG" id="ccai:NAS2_0149"/>
<proteinExistence type="inferred from homology"/>
<keyword evidence="5 8" id="KW-0819">tRNA processing</keyword>
<dbReference type="GO" id="GO:0002940">
    <property type="term" value="P:tRNA N2-guanine methylation"/>
    <property type="evidence" value="ECO:0007669"/>
    <property type="project" value="TreeGrafter"/>
</dbReference>
<comment type="similarity">
    <text evidence="8">Belongs to the class I-like SAM-binding methyltransferase superfamily. Trm1 family.</text>
</comment>
<dbReference type="Gene3D" id="3.40.50.150">
    <property type="entry name" value="Vaccinia Virus protein VP39"/>
    <property type="match status" value="1"/>
</dbReference>
<dbReference type="Proteomes" id="UP000509448">
    <property type="component" value="Chromosome"/>
</dbReference>
<evidence type="ECO:0000256" key="2">
    <source>
        <dbReference type="ARBA" id="ARBA00022603"/>
    </source>
</evidence>
<name>A0A4P2VDS5_9ARCH</name>
<dbReference type="InterPro" id="IPR002905">
    <property type="entry name" value="Trm1"/>
</dbReference>
<evidence type="ECO:0000256" key="8">
    <source>
        <dbReference type="PROSITE-ProRule" id="PRU00958"/>
    </source>
</evidence>
<evidence type="ECO:0000313" key="10">
    <source>
        <dbReference type="Proteomes" id="UP000509448"/>
    </source>
</evidence>
<organism evidence="9 10">
    <name type="scientific">Conexivisphaera calida</name>
    <dbReference type="NCBI Taxonomy" id="1874277"/>
    <lineage>
        <taxon>Archaea</taxon>
        <taxon>Nitrososphaerota</taxon>
        <taxon>Conexivisphaeria</taxon>
        <taxon>Conexivisphaerales</taxon>
        <taxon>Conexivisphaeraceae</taxon>
        <taxon>Conexivisphaera</taxon>
    </lineage>
</organism>
<keyword evidence="3 8" id="KW-0808">Transferase</keyword>
<dbReference type="AlphaFoldDB" id="A0A4P2VDS5"/>
<dbReference type="PANTHER" id="PTHR10631:SF3">
    <property type="entry name" value="TRNA (GUANINE(26)-N(2))-DIMETHYLTRANSFERASE"/>
    <property type="match status" value="1"/>
</dbReference>
<reference evidence="9 10" key="1">
    <citation type="journal article" date="2019" name="ISME J.">
        <title>Isolation and characterization of a thermophilic sulfur- and iron-reducing thaumarchaeote from a terrestrial acidic hot spring.</title>
        <authorList>
            <person name="Kato S."/>
            <person name="Itoh T."/>
            <person name="Yuki M."/>
            <person name="Nagamori M."/>
            <person name="Ohnishi M."/>
            <person name="Uematsu K."/>
            <person name="Suzuki K."/>
            <person name="Takashina T."/>
            <person name="Ohkuma M."/>
        </authorList>
    </citation>
    <scope>NUCLEOTIDE SEQUENCE [LARGE SCALE GENOMIC DNA]</scope>
    <source>
        <strain evidence="9 10">NAS-02</strain>
    </source>
</reference>
<dbReference type="GO" id="GO:0000049">
    <property type="term" value="F:tRNA binding"/>
    <property type="evidence" value="ECO:0007669"/>
    <property type="project" value="UniProtKB-UniRule"/>
</dbReference>
<evidence type="ECO:0000256" key="1">
    <source>
        <dbReference type="ARBA" id="ARBA00022555"/>
    </source>
</evidence>
<dbReference type="PANTHER" id="PTHR10631">
    <property type="entry name" value="N 2 ,N 2 -DIMETHYLGUANOSINE TRNA METHYLTRANSFERASE"/>
    <property type="match status" value="1"/>
</dbReference>
<evidence type="ECO:0000313" key="9">
    <source>
        <dbReference type="EMBL" id="BBE41553.1"/>
    </source>
</evidence>
<accession>A0A4P2VDS5</accession>
<keyword evidence="1 8" id="KW-0820">tRNA-binding</keyword>
<evidence type="ECO:0000256" key="6">
    <source>
        <dbReference type="ARBA" id="ARBA00022884"/>
    </source>
</evidence>
<keyword evidence="4 8" id="KW-0949">S-adenosyl-L-methionine</keyword>
<dbReference type="InterPro" id="IPR029063">
    <property type="entry name" value="SAM-dependent_MTases_sf"/>
</dbReference>
<keyword evidence="2 8" id="KW-0489">Methyltransferase</keyword>
<evidence type="ECO:0000256" key="3">
    <source>
        <dbReference type="ARBA" id="ARBA00022679"/>
    </source>
</evidence>
<dbReference type="Pfam" id="PF02005">
    <property type="entry name" value="TRM"/>
    <property type="match status" value="1"/>
</dbReference>
<dbReference type="EC" id="2.1.1.216" evidence="7"/>
<dbReference type="InterPro" id="IPR042296">
    <property type="entry name" value="tRNA_met_Trm1_C"/>
</dbReference>
<gene>
    <name evidence="9" type="ORF">NAS2_0149</name>
</gene>
<keyword evidence="10" id="KW-1185">Reference proteome</keyword>